<dbReference type="InterPro" id="IPR003594">
    <property type="entry name" value="HATPase_dom"/>
</dbReference>
<comment type="subcellular location">
    <subcellularLocation>
        <location evidence="1">Membrane</location>
    </subcellularLocation>
</comment>
<organism evidence="18">
    <name type="scientific">mine drainage metagenome</name>
    <dbReference type="NCBI Taxonomy" id="410659"/>
    <lineage>
        <taxon>unclassified sequences</taxon>
        <taxon>metagenomes</taxon>
        <taxon>ecological metagenomes</taxon>
    </lineage>
</organism>
<dbReference type="InterPro" id="IPR036890">
    <property type="entry name" value="HATPase_C_sf"/>
</dbReference>
<dbReference type="Pfam" id="PF02518">
    <property type="entry name" value="HATPase_c"/>
    <property type="match status" value="1"/>
</dbReference>
<accession>A0A1J5R5M2</accession>
<dbReference type="PROSITE" id="PS50109">
    <property type="entry name" value="HIS_KIN"/>
    <property type="match status" value="1"/>
</dbReference>
<dbReference type="InterPro" id="IPR000014">
    <property type="entry name" value="PAS"/>
</dbReference>
<dbReference type="GO" id="GO:0000155">
    <property type="term" value="F:phosphorelay sensor kinase activity"/>
    <property type="evidence" value="ECO:0007669"/>
    <property type="project" value="InterPro"/>
</dbReference>
<reference evidence="18" key="1">
    <citation type="submission" date="2016-10" db="EMBL/GenBank/DDBJ databases">
        <title>Sequence of Gallionella enrichment culture.</title>
        <authorList>
            <person name="Poehlein A."/>
            <person name="Muehling M."/>
            <person name="Daniel R."/>
        </authorList>
    </citation>
    <scope>NUCLEOTIDE SEQUENCE</scope>
</reference>
<dbReference type="SMART" id="SM00388">
    <property type="entry name" value="HisKA"/>
    <property type="match status" value="1"/>
</dbReference>
<dbReference type="InterPro" id="IPR011006">
    <property type="entry name" value="CheY-like_superfamily"/>
</dbReference>
<dbReference type="Gene3D" id="3.40.50.2300">
    <property type="match status" value="1"/>
</dbReference>
<evidence type="ECO:0000259" key="16">
    <source>
        <dbReference type="PROSITE" id="PS50113"/>
    </source>
</evidence>
<dbReference type="SMART" id="SM00448">
    <property type="entry name" value="REC"/>
    <property type="match status" value="1"/>
</dbReference>
<dbReference type="FunFam" id="3.30.565.10:FF:000010">
    <property type="entry name" value="Sensor histidine kinase RcsC"/>
    <property type="match status" value="1"/>
</dbReference>
<keyword evidence="6" id="KW-0418">Kinase</keyword>
<dbReference type="GO" id="GO:0005524">
    <property type="term" value="F:ATP binding"/>
    <property type="evidence" value="ECO:0007669"/>
    <property type="project" value="UniProtKB-KW"/>
</dbReference>
<evidence type="ECO:0000256" key="5">
    <source>
        <dbReference type="ARBA" id="ARBA00022741"/>
    </source>
</evidence>
<evidence type="ECO:0000256" key="4">
    <source>
        <dbReference type="ARBA" id="ARBA00022692"/>
    </source>
</evidence>
<dbReference type="InterPro" id="IPR035965">
    <property type="entry name" value="PAS-like_dom_sf"/>
</dbReference>
<dbReference type="InterPro" id="IPR004358">
    <property type="entry name" value="Sig_transdc_His_kin-like_C"/>
</dbReference>
<dbReference type="InterPro" id="IPR008207">
    <property type="entry name" value="Sig_transdc_His_kin_Hpt_dom"/>
</dbReference>
<feature type="domain" description="PAC" evidence="16">
    <location>
        <begin position="403"/>
        <end position="455"/>
    </location>
</feature>
<dbReference type="Gene3D" id="1.20.120.160">
    <property type="entry name" value="HPT domain"/>
    <property type="match status" value="1"/>
</dbReference>
<dbReference type="EMBL" id="MLJW01000264">
    <property type="protein sequence ID" value="OIQ91288.1"/>
    <property type="molecule type" value="Genomic_DNA"/>
</dbReference>
<dbReference type="InterPro" id="IPR001610">
    <property type="entry name" value="PAC"/>
</dbReference>
<dbReference type="InterPro" id="IPR000700">
    <property type="entry name" value="PAS-assoc_C"/>
</dbReference>
<dbReference type="SUPFAM" id="SSF55785">
    <property type="entry name" value="PYP-like sensor domain (PAS domain)"/>
    <property type="match status" value="2"/>
</dbReference>
<evidence type="ECO:0000256" key="1">
    <source>
        <dbReference type="ARBA" id="ARBA00004370"/>
    </source>
</evidence>
<dbReference type="SUPFAM" id="SSF47384">
    <property type="entry name" value="Homodimeric domain of signal transducing histidine kinase"/>
    <property type="match status" value="1"/>
</dbReference>
<dbReference type="CDD" id="cd00130">
    <property type="entry name" value="PAS"/>
    <property type="match status" value="2"/>
</dbReference>
<keyword evidence="5" id="KW-0547">Nucleotide-binding</keyword>
<keyword evidence="10" id="KW-0175">Coiled coil</keyword>
<dbReference type="InterPro" id="IPR036641">
    <property type="entry name" value="HPT_dom_sf"/>
</dbReference>
<dbReference type="EC" id="2.7.13.3" evidence="18"/>
<dbReference type="InterPro" id="IPR003661">
    <property type="entry name" value="HisK_dim/P_dom"/>
</dbReference>
<evidence type="ECO:0000256" key="7">
    <source>
        <dbReference type="ARBA" id="ARBA00022840"/>
    </source>
</evidence>
<name>A0A1J5R5M2_9ZZZZ</name>
<evidence type="ECO:0000259" key="15">
    <source>
        <dbReference type="PROSITE" id="PS50112"/>
    </source>
</evidence>
<dbReference type="Gene3D" id="1.10.287.130">
    <property type="match status" value="1"/>
</dbReference>
<proteinExistence type="predicted"/>
<dbReference type="PANTHER" id="PTHR45339:SF3">
    <property type="entry name" value="HISTIDINE KINASE"/>
    <property type="match status" value="1"/>
</dbReference>
<feature type="domain" description="HPt" evidence="17">
    <location>
        <begin position="1006"/>
        <end position="1099"/>
    </location>
</feature>
<evidence type="ECO:0000259" key="14">
    <source>
        <dbReference type="PROSITE" id="PS50110"/>
    </source>
</evidence>
<keyword evidence="8 12" id="KW-1133">Transmembrane helix</keyword>
<evidence type="ECO:0000256" key="12">
    <source>
        <dbReference type="SAM" id="Phobius"/>
    </source>
</evidence>
<dbReference type="CDD" id="cd16922">
    <property type="entry name" value="HATPase_EvgS-ArcB-TorS-like"/>
    <property type="match status" value="1"/>
</dbReference>
<dbReference type="SMART" id="SM00086">
    <property type="entry name" value="PAC"/>
    <property type="match status" value="2"/>
</dbReference>
<dbReference type="InterPro" id="IPR001789">
    <property type="entry name" value="Sig_transdc_resp-reg_receiver"/>
</dbReference>
<gene>
    <name evidence="18" type="primary">rpfC_12</name>
    <name evidence="18" type="ORF">GALL_268220</name>
</gene>
<dbReference type="FunFam" id="1.10.287.130:FF:000004">
    <property type="entry name" value="Ethylene receptor 1"/>
    <property type="match status" value="1"/>
</dbReference>
<evidence type="ECO:0000256" key="8">
    <source>
        <dbReference type="ARBA" id="ARBA00022989"/>
    </source>
</evidence>
<feature type="domain" description="Response regulatory" evidence="14">
    <location>
        <begin position="852"/>
        <end position="969"/>
    </location>
</feature>
<feature type="domain" description="Histidine kinase" evidence="13">
    <location>
        <begin position="613"/>
        <end position="833"/>
    </location>
</feature>
<keyword evidence="4 12" id="KW-0812">Transmembrane</keyword>
<dbReference type="SMART" id="SM00091">
    <property type="entry name" value="PAS"/>
    <property type="match status" value="2"/>
</dbReference>
<keyword evidence="9 12" id="KW-0472">Membrane</keyword>
<dbReference type="SMART" id="SM00387">
    <property type="entry name" value="HATPase_c"/>
    <property type="match status" value="1"/>
</dbReference>
<keyword evidence="3 18" id="KW-0808">Transferase</keyword>
<feature type="transmembrane region" description="Helical" evidence="12">
    <location>
        <begin position="293"/>
        <end position="314"/>
    </location>
</feature>
<sequence length="1100" mass="117575">MPNPVTQRTRRLRQTLIVSLLLFVGGMGSVTGFTLWRLRTDAVADGLNSASLYAFSFEDTLTHSLSLIEMIAANGLTLDLAGGRAALTEQAFTALLRHEPALRSLSLLDETGRVIASSDAANRGRHLALDDFLPPTAPGVTALRIGPPWAGRDLADGAPTTPLHPLGAQASSLIPVIRALAVNGHAFTLLAALNPDFFLDHVQRRMAGGWVEILRYDGRVLMDSRDQGRAGLMAADLAQGLTLGDRDDGRFQQPVSLEGPMLTAFRASRLFPFVVVAHLDRRRALATWRAETAALLGVVVPLLAAVTLLARLVYRRQAQALRQQAEAARQEEINATVFGASSDAIIITDLKAHILSVNAAFTRITGYEAAEVLGRTPRFLGSGRQGRAFYAALWRDLLANGVWRGELTNRRKDGSLYDTDMTITAFRDQAGRLQHFIAVSTDITERKAALAQLRKLSLAVEQSPVSIIITNPEHRIEYVNAAFLRTSGYQRHEVLGRTPGLLQSGQTPRATYDELATVLGHGGRWQGEFLNRKRDGSLYVCFSRIVPLRETDGGISHYVAIQEDVTERKALSRELDSHRHHLEDLVAQRTAELEAARQQAEAATEAKSMFLATMSHEIRTPLNGILGMARLVRDSGLSAAAGEQMQMLLSSADALRVLIDDILDFSKLEAGRLEFDRRPFEPARVVEEVAALLRDRAGEKGITLSVSLDAGLPPWLEGDPGRLRQILLNLMGNAVKFTEQGGVSVSLRARADEEGVGLAVEVADSGIGIAPGQQERLFQSFVQADATISRRYGGSGLGLIICKRLVEGQGGHIGFASRPGQGSRFWFEIPYRAAQPPHSDDRPPPPPLPPLSILLAEDNIVNQKVILGLLGRSGHRVSVVGDGRQAVEAAAAARFDVVLMDLQMPYMDGLAATRALRALPGAAGRVPVIALTANAASADIENCRAAGMDGFISKPVEPERLLEALARVAWPDGAPPPPPAAAPPPPSAAAPAGDGGGLAVLAAQLGRDGMAELARLFAATGGAALAALPALADEGALEAIRFQAHSLKGMAASVAADGLAARAADLEQAARAGDAGRARALIAALPAAWEEARAALAQWL</sequence>
<dbReference type="Gene3D" id="3.30.565.10">
    <property type="entry name" value="Histidine kinase-like ATPase, C-terminal domain"/>
    <property type="match status" value="1"/>
</dbReference>
<evidence type="ECO:0000256" key="9">
    <source>
        <dbReference type="ARBA" id="ARBA00023136"/>
    </source>
</evidence>
<dbReference type="Pfam" id="PF13426">
    <property type="entry name" value="PAS_9"/>
    <property type="match status" value="2"/>
</dbReference>
<dbReference type="SUPFAM" id="SSF47226">
    <property type="entry name" value="Histidine-containing phosphotransfer domain, HPT domain"/>
    <property type="match status" value="1"/>
</dbReference>
<dbReference type="PRINTS" id="PR00344">
    <property type="entry name" value="BCTRLSENSOR"/>
</dbReference>
<dbReference type="Pfam" id="PF00512">
    <property type="entry name" value="HisKA"/>
    <property type="match status" value="1"/>
</dbReference>
<dbReference type="AlphaFoldDB" id="A0A1J5R5M2"/>
<feature type="compositionally biased region" description="Pro residues" evidence="11">
    <location>
        <begin position="973"/>
        <end position="988"/>
    </location>
</feature>
<dbReference type="SUPFAM" id="SSF52172">
    <property type="entry name" value="CheY-like"/>
    <property type="match status" value="1"/>
</dbReference>
<feature type="region of interest" description="Disordered" evidence="11">
    <location>
        <begin position="972"/>
        <end position="993"/>
    </location>
</feature>
<dbReference type="Gene3D" id="3.30.450.20">
    <property type="entry name" value="PAS domain"/>
    <property type="match status" value="3"/>
</dbReference>
<feature type="domain" description="PAC" evidence="16">
    <location>
        <begin position="525"/>
        <end position="577"/>
    </location>
</feature>
<dbReference type="CDD" id="cd17546">
    <property type="entry name" value="REC_hyHK_CKI1_RcsC-like"/>
    <property type="match status" value="1"/>
</dbReference>
<dbReference type="GO" id="GO:0005886">
    <property type="term" value="C:plasma membrane"/>
    <property type="evidence" value="ECO:0007669"/>
    <property type="project" value="UniProtKB-SubCell"/>
</dbReference>
<dbReference type="PROSITE" id="PS50110">
    <property type="entry name" value="RESPONSE_REGULATORY"/>
    <property type="match status" value="1"/>
</dbReference>
<dbReference type="CDD" id="cd00082">
    <property type="entry name" value="HisKA"/>
    <property type="match status" value="1"/>
</dbReference>
<evidence type="ECO:0000256" key="11">
    <source>
        <dbReference type="SAM" id="MobiDB-lite"/>
    </source>
</evidence>
<feature type="domain" description="PAS" evidence="15">
    <location>
        <begin position="330"/>
        <end position="376"/>
    </location>
</feature>
<dbReference type="InterPro" id="IPR036097">
    <property type="entry name" value="HisK_dim/P_sf"/>
</dbReference>
<keyword evidence="7" id="KW-0067">ATP-binding</keyword>
<feature type="coiled-coil region" evidence="10">
    <location>
        <begin position="568"/>
        <end position="606"/>
    </location>
</feature>
<evidence type="ECO:0000256" key="10">
    <source>
        <dbReference type="SAM" id="Coils"/>
    </source>
</evidence>
<dbReference type="Pfam" id="PF00072">
    <property type="entry name" value="Response_reg"/>
    <property type="match status" value="1"/>
</dbReference>
<dbReference type="SUPFAM" id="SSF55874">
    <property type="entry name" value="ATPase domain of HSP90 chaperone/DNA topoisomerase II/histidine kinase"/>
    <property type="match status" value="1"/>
</dbReference>
<dbReference type="PROSITE" id="PS50113">
    <property type="entry name" value="PAC"/>
    <property type="match status" value="2"/>
</dbReference>
<dbReference type="NCBIfam" id="TIGR00229">
    <property type="entry name" value="sensory_box"/>
    <property type="match status" value="2"/>
</dbReference>
<keyword evidence="2" id="KW-0597">Phosphoprotein</keyword>
<evidence type="ECO:0000256" key="3">
    <source>
        <dbReference type="ARBA" id="ARBA00022679"/>
    </source>
</evidence>
<evidence type="ECO:0000259" key="17">
    <source>
        <dbReference type="PROSITE" id="PS50894"/>
    </source>
</evidence>
<dbReference type="PROSITE" id="PS50894">
    <property type="entry name" value="HPT"/>
    <property type="match status" value="1"/>
</dbReference>
<dbReference type="InterPro" id="IPR005467">
    <property type="entry name" value="His_kinase_dom"/>
</dbReference>
<feature type="domain" description="PAS" evidence="15">
    <location>
        <begin position="452"/>
        <end position="498"/>
    </location>
</feature>
<evidence type="ECO:0000259" key="13">
    <source>
        <dbReference type="PROSITE" id="PS50109"/>
    </source>
</evidence>
<protein>
    <submittedName>
        <fullName evidence="18">Sensory/regulatory protein RpfC</fullName>
        <ecNumber evidence="18">2.7.13.3</ecNumber>
    </submittedName>
</protein>
<evidence type="ECO:0000313" key="18">
    <source>
        <dbReference type="EMBL" id="OIQ91288.1"/>
    </source>
</evidence>
<evidence type="ECO:0000256" key="6">
    <source>
        <dbReference type="ARBA" id="ARBA00022777"/>
    </source>
</evidence>
<dbReference type="Pfam" id="PF01627">
    <property type="entry name" value="Hpt"/>
    <property type="match status" value="1"/>
</dbReference>
<evidence type="ECO:0000256" key="2">
    <source>
        <dbReference type="ARBA" id="ARBA00022553"/>
    </source>
</evidence>
<comment type="caution">
    <text evidence="18">The sequence shown here is derived from an EMBL/GenBank/DDBJ whole genome shotgun (WGS) entry which is preliminary data.</text>
</comment>
<dbReference type="PROSITE" id="PS50112">
    <property type="entry name" value="PAS"/>
    <property type="match status" value="2"/>
</dbReference>
<dbReference type="PANTHER" id="PTHR45339">
    <property type="entry name" value="HYBRID SIGNAL TRANSDUCTION HISTIDINE KINASE J"/>
    <property type="match status" value="1"/>
</dbReference>